<reference evidence="1" key="1">
    <citation type="journal article" date="2014" name="Front. Microbiol.">
        <title>High frequency of phylogenetically diverse reductive dehalogenase-homologous genes in deep subseafloor sedimentary metagenomes.</title>
        <authorList>
            <person name="Kawai M."/>
            <person name="Futagami T."/>
            <person name="Toyoda A."/>
            <person name="Takaki Y."/>
            <person name="Nishi S."/>
            <person name="Hori S."/>
            <person name="Arai W."/>
            <person name="Tsubouchi T."/>
            <person name="Morono Y."/>
            <person name="Uchiyama I."/>
            <person name="Ito T."/>
            <person name="Fujiyama A."/>
            <person name="Inagaki F."/>
            <person name="Takami H."/>
        </authorList>
    </citation>
    <scope>NUCLEOTIDE SEQUENCE</scope>
    <source>
        <strain evidence="1">Expedition CK06-06</strain>
    </source>
</reference>
<proteinExistence type="predicted"/>
<feature type="non-terminal residue" evidence="1">
    <location>
        <position position="1"/>
    </location>
</feature>
<feature type="non-terminal residue" evidence="1">
    <location>
        <position position="31"/>
    </location>
</feature>
<comment type="caution">
    <text evidence="1">The sequence shown here is derived from an EMBL/GenBank/DDBJ whole genome shotgun (WGS) entry which is preliminary data.</text>
</comment>
<dbReference type="AlphaFoldDB" id="X0UA90"/>
<dbReference type="EMBL" id="BARS01014715">
    <property type="protein sequence ID" value="GAF96241.1"/>
    <property type="molecule type" value="Genomic_DNA"/>
</dbReference>
<gene>
    <name evidence="1" type="ORF">S01H1_24562</name>
</gene>
<protein>
    <submittedName>
        <fullName evidence="1">Uncharacterized protein</fullName>
    </submittedName>
</protein>
<organism evidence="1">
    <name type="scientific">marine sediment metagenome</name>
    <dbReference type="NCBI Taxonomy" id="412755"/>
    <lineage>
        <taxon>unclassified sequences</taxon>
        <taxon>metagenomes</taxon>
        <taxon>ecological metagenomes</taxon>
    </lineage>
</organism>
<sequence>PAGEKSQAEIEALNQAITDSDMHTLIAHLGV</sequence>
<evidence type="ECO:0000313" key="1">
    <source>
        <dbReference type="EMBL" id="GAF96241.1"/>
    </source>
</evidence>
<name>X0UA90_9ZZZZ</name>
<accession>X0UA90</accession>